<accession>A0AAE0EIF3</accession>
<evidence type="ECO:0000313" key="2">
    <source>
        <dbReference type="EMBL" id="KAK3229658.1"/>
    </source>
</evidence>
<feature type="region of interest" description="Disordered" evidence="1">
    <location>
        <begin position="132"/>
        <end position="170"/>
    </location>
</feature>
<protein>
    <submittedName>
        <fullName evidence="2">Uncharacterized protein</fullName>
    </submittedName>
</protein>
<dbReference type="Proteomes" id="UP001281410">
    <property type="component" value="Unassembled WGS sequence"/>
</dbReference>
<evidence type="ECO:0000256" key="1">
    <source>
        <dbReference type="SAM" id="MobiDB-lite"/>
    </source>
</evidence>
<evidence type="ECO:0000313" key="3">
    <source>
        <dbReference type="Proteomes" id="UP001281410"/>
    </source>
</evidence>
<organism evidence="2 3">
    <name type="scientific">Dipteronia sinensis</name>
    <dbReference type="NCBI Taxonomy" id="43782"/>
    <lineage>
        <taxon>Eukaryota</taxon>
        <taxon>Viridiplantae</taxon>
        <taxon>Streptophyta</taxon>
        <taxon>Embryophyta</taxon>
        <taxon>Tracheophyta</taxon>
        <taxon>Spermatophyta</taxon>
        <taxon>Magnoliopsida</taxon>
        <taxon>eudicotyledons</taxon>
        <taxon>Gunneridae</taxon>
        <taxon>Pentapetalae</taxon>
        <taxon>rosids</taxon>
        <taxon>malvids</taxon>
        <taxon>Sapindales</taxon>
        <taxon>Sapindaceae</taxon>
        <taxon>Hippocastanoideae</taxon>
        <taxon>Acereae</taxon>
        <taxon>Dipteronia</taxon>
    </lineage>
</organism>
<comment type="caution">
    <text evidence="2">The sequence shown here is derived from an EMBL/GenBank/DDBJ whole genome shotgun (WGS) entry which is preliminary data.</text>
</comment>
<sequence>MVDWNNKALTDTRFSDLKPPLDLRAGSRSLGSSRLRVLHGSGRNKSQSLCYAASRTPCRIRKNLSSRRDPPPRLPLLLQNLNRWKEHEIDKLVMGYGLLQLPLMSELVIIADDNIYLGINLVRNKERRICKKRWKSSSEPKPQKPNNTPIAETAVMRKKTAKQSRTTHAIEDDDELTRDYCLLKSKLKKGTSR</sequence>
<name>A0AAE0EIF3_9ROSI</name>
<proteinExistence type="predicted"/>
<dbReference type="AlphaFoldDB" id="A0AAE0EIF3"/>
<reference evidence="2" key="1">
    <citation type="journal article" date="2023" name="Plant J.">
        <title>Genome sequences and population genomics provide insights into the demographic history, inbreeding, and mutation load of two 'living fossil' tree species of Dipteronia.</title>
        <authorList>
            <person name="Feng Y."/>
            <person name="Comes H.P."/>
            <person name="Chen J."/>
            <person name="Zhu S."/>
            <person name="Lu R."/>
            <person name="Zhang X."/>
            <person name="Li P."/>
            <person name="Qiu J."/>
            <person name="Olsen K.M."/>
            <person name="Qiu Y."/>
        </authorList>
    </citation>
    <scope>NUCLEOTIDE SEQUENCE</scope>
    <source>
        <strain evidence="2">NBL</strain>
    </source>
</reference>
<dbReference type="EMBL" id="JANJYJ010000001">
    <property type="protein sequence ID" value="KAK3229658.1"/>
    <property type="molecule type" value="Genomic_DNA"/>
</dbReference>
<gene>
    <name evidence="2" type="ORF">Dsin_001539</name>
</gene>
<keyword evidence="3" id="KW-1185">Reference proteome</keyword>